<dbReference type="VEuPathDB" id="FungiDB:Bcin02g00530"/>
<keyword evidence="4" id="KW-0560">Oxidoreductase</keyword>
<protein>
    <submittedName>
        <fullName evidence="7">Uncharacterized protein</fullName>
    </submittedName>
</protein>
<proteinExistence type="inferred from homology"/>
<gene>
    <name evidence="7" type="ORF">BCIN_02g00530</name>
</gene>
<keyword evidence="3" id="KW-0479">Metal-binding</keyword>
<dbReference type="GO" id="GO:0046872">
    <property type="term" value="F:metal ion binding"/>
    <property type="evidence" value="ECO:0007669"/>
    <property type="project" value="UniProtKB-KW"/>
</dbReference>
<keyword evidence="8" id="KW-1185">Reference proteome</keyword>
<evidence type="ECO:0000256" key="6">
    <source>
        <dbReference type="ARBA" id="ARBA00023033"/>
    </source>
</evidence>
<keyword evidence="5" id="KW-0408">Iron</keyword>
<dbReference type="EMBL" id="CP009806">
    <property type="protein sequence ID" value="ATZ46667.1"/>
    <property type="molecule type" value="Genomic_DNA"/>
</dbReference>
<dbReference type="GO" id="GO:0004497">
    <property type="term" value="F:monooxygenase activity"/>
    <property type="evidence" value="ECO:0007669"/>
    <property type="project" value="UniProtKB-KW"/>
</dbReference>
<dbReference type="OrthoDB" id="3559772at2759"/>
<comment type="cofactor">
    <cofactor evidence="1">
        <name>heme</name>
        <dbReference type="ChEBI" id="CHEBI:30413"/>
    </cofactor>
</comment>
<evidence type="ECO:0000256" key="2">
    <source>
        <dbReference type="ARBA" id="ARBA00010617"/>
    </source>
</evidence>
<dbReference type="AlphaFoldDB" id="A0A384J8C8"/>
<organism evidence="7 8">
    <name type="scientific">Botryotinia fuckeliana (strain B05.10)</name>
    <name type="common">Noble rot fungus</name>
    <name type="synonym">Botrytis cinerea</name>
    <dbReference type="NCBI Taxonomy" id="332648"/>
    <lineage>
        <taxon>Eukaryota</taxon>
        <taxon>Fungi</taxon>
        <taxon>Dikarya</taxon>
        <taxon>Ascomycota</taxon>
        <taxon>Pezizomycotina</taxon>
        <taxon>Leotiomycetes</taxon>
        <taxon>Helotiales</taxon>
        <taxon>Sclerotiniaceae</taxon>
        <taxon>Botrytis</taxon>
    </lineage>
</organism>
<evidence type="ECO:0000313" key="8">
    <source>
        <dbReference type="Proteomes" id="UP000001798"/>
    </source>
</evidence>
<evidence type="ECO:0000313" key="7">
    <source>
        <dbReference type="EMBL" id="ATZ46667.1"/>
    </source>
</evidence>
<dbReference type="PANTHER" id="PTHR24287:SF17">
    <property type="entry name" value="P450, PUTATIVE (EUROFUNG)-RELATED"/>
    <property type="match status" value="1"/>
</dbReference>
<reference evidence="7 8" key="1">
    <citation type="journal article" date="2011" name="PLoS Genet.">
        <title>Genomic analysis of the necrotrophic fungal pathogens Sclerotinia sclerotiorum and Botrytis cinerea.</title>
        <authorList>
            <person name="Amselem J."/>
            <person name="Cuomo C.A."/>
            <person name="van Kan J.A."/>
            <person name="Viaud M."/>
            <person name="Benito E.P."/>
            <person name="Couloux A."/>
            <person name="Coutinho P.M."/>
            <person name="de Vries R.P."/>
            <person name="Dyer P.S."/>
            <person name="Fillinger S."/>
            <person name="Fournier E."/>
            <person name="Gout L."/>
            <person name="Hahn M."/>
            <person name="Kohn L."/>
            <person name="Lapalu N."/>
            <person name="Plummer K.M."/>
            <person name="Pradier J.M."/>
            <person name="Quevillon E."/>
            <person name="Sharon A."/>
            <person name="Simon A."/>
            <person name="ten Have A."/>
            <person name="Tudzynski B."/>
            <person name="Tudzynski P."/>
            <person name="Wincker P."/>
            <person name="Andrew M."/>
            <person name="Anthouard V."/>
            <person name="Beever R.E."/>
            <person name="Beffa R."/>
            <person name="Benoit I."/>
            <person name="Bouzid O."/>
            <person name="Brault B."/>
            <person name="Chen Z."/>
            <person name="Choquer M."/>
            <person name="Collemare J."/>
            <person name="Cotton P."/>
            <person name="Danchin E.G."/>
            <person name="Da Silva C."/>
            <person name="Gautier A."/>
            <person name="Giraud C."/>
            <person name="Giraud T."/>
            <person name="Gonzalez C."/>
            <person name="Grossetete S."/>
            <person name="Guldener U."/>
            <person name="Henrissat B."/>
            <person name="Howlett B.J."/>
            <person name="Kodira C."/>
            <person name="Kretschmer M."/>
            <person name="Lappartient A."/>
            <person name="Leroch M."/>
            <person name="Levis C."/>
            <person name="Mauceli E."/>
            <person name="Neuveglise C."/>
            <person name="Oeser B."/>
            <person name="Pearson M."/>
            <person name="Poulain J."/>
            <person name="Poussereau N."/>
            <person name="Quesneville H."/>
            <person name="Rascle C."/>
            <person name="Schumacher J."/>
            <person name="Segurens B."/>
            <person name="Sexton A."/>
            <person name="Silva E."/>
            <person name="Sirven C."/>
            <person name="Soanes D.M."/>
            <person name="Talbot N.J."/>
            <person name="Templeton M."/>
            <person name="Yandava C."/>
            <person name="Yarden O."/>
            <person name="Zeng Q."/>
            <person name="Rollins J.A."/>
            <person name="Lebrun M.H."/>
            <person name="Dickman M."/>
        </authorList>
    </citation>
    <scope>NUCLEOTIDE SEQUENCE [LARGE SCALE GENOMIC DNA]</scope>
    <source>
        <strain evidence="7 8">B05.10</strain>
    </source>
</reference>
<reference evidence="7 8" key="2">
    <citation type="journal article" date="2012" name="Eukaryot. Cell">
        <title>Genome update of Botrytis cinerea strains B05.10 and T4.</title>
        <authorList>
            <person name="Staats M."/>
            <person name="van Kan J.A."/>
        </authorList>
    </citation>
    <scope>NUCLEOTIDE SEQUENCE [LARGE SCALE GENOMIC DNA]</scope>
    <source>
        <strain evidence="7 8">B05.10</strain>
    </source>
</reference>
<keyword evidence="6" id="KW-0503">Monooxygenase</keyword>
<comment type="similarity">
    <text evidence="2">Belongs to the cytochrome P450 family.</text>
</comment>
<dbReference type="GeneID" id="36393899"/>
<dbReference type="KEGG" id="bfu:BCIN_02g00530"/>
<dbReference type="RefSeq" id="XP_024546822.1">
    <property type="nucleotide sequence ID" value="XM_024691052.1"/>
</dbReference>
<reference evidence="7 8" key="3">
    <citation type="journal article" date="2017" name="Mol. Plant Pathol.">
        <title>A gapless genome sequence of the fungus Botrytis cinerea.</title>
        <authorList>
            <person name="Van Kan J.A."/>
            <person name="Stassen J.H."/>
            <person name="Mosbach A."/>
            <person name="Van Der Lee T.A."/>
            <person name="Faino L."/>
            <person name="Farmer A.D."/>
            <person name="Papasotiriou D.G."/>
            <person name="Zhou S."/>
            <person name="Seidl M.F."/>
            <person name="Cottam E."/>
            <person name="Edel D."/>
            <person name="Hahn M."/>
            <person name="Schwartz D.C."/>
            <person name="Dietrich R.A."/>
            <person name="Widdison S."/>
            <person name="Scalliet G."/>
        </authorList>
    </citation>
    <scope>NUCLEOTIDE SEQUENCE [LARGE SCALE GENOMIC DNA]</scope>
    <source>
        <strain evidence="7 8">B05.10</strain>
    </source>
</reference>
<name>A0A384J8C8_BOTFB</name>
<dbReference type="InterPro" id="IPR047146">
    <property type="entry name" value="Cyt_P450_E_CYP52_fungi"/>
</dbReference>
<sequence length="179" mass="20513">MRSHTHLESLMNHHMETGHTFTEKSLGTTTIFTIDPQNIQIYYSTNCKDYGVHRLRKRAFYPLLGDSVLSTDRIGNTSGLDSTYVYKIQRGNFPSFEIRFQEFLKHILRNGTTVNLSPLLDDLISQLLLSYSTRYQYPISTSHFVIPISRPLGLKKRASPFINLSTHILTRQSSFAGNV</sequence>
<accession>A0A384J8C8</accession>
<evidence type="ECO:0000256" key="4">
    <source>
        <dbReference type="ARBA" id="ARBA00023002"/>
    </source>
</evidence>
<evidence type="ECO:0000256" key="1">
    <source>
        <dbReference type="ARBA" id="ARBA00001971"/>
    </source>
</evidence>
<evidence type="ECO:0000256" key="3">
    <source>
        <dbReference type="ARBA" id="ARBA00022723"/>
    </source>
</evidence>
<evidence type="ECO:0000256" key="5">
    <source>
        <dbReference type="ARBA" id="ARBA00023004"/>
    </source>
</evidence>
<dbReference type="PANTHER" id="PTHR24287">
    <property type="entry name" value="P450, PUTATIVE (EUROFUNG)-RELATED"/>
    <property type="match status" value="1"/>
</dbReference>
<dbReference type="Proteomes" id="UP000001798">
    <property type="component" value="Chromosome 2"/>
</dbReference>